<accession>A0A813EJ23</accession>
<name>A0A813EJ23_POLGL</name>
<keyword evidence="3" id="KW-1185">Reference proteome</keyword>
<dbReference type="Proteomes" id="UP000654075">
    <property type="component" value="Unassembled WGS sequence"/>
</dbReference>
<evidence type="ECO:0000256" key="1">
    <source>
        <dbReference type="SAM" id="MobiDB-lite"/>
    </source>
</evidence>
<gene>
    <name evidence="2" type="ORF">PGLA1383_LOCUS16623</name>
</gene>
<comment type="caution">
    <text evidence="2">The sequence shown here is derived from an EMBL/GenBank/DDBJ whole genome shotgun (WGS) entry which is preliminary data.</text>
</comment>
<proteinExistence type="predicted"/>
<reference evidence="2" key="1">
    <citation type="submission" date="2021-02" db="EMBL/GenBank/DDBJ databases">
        <authorList>
            <person name="Dougan E. K."/>
            <person name="Rhodes N."/>
            <person name="Thang M."/>
            <person name="Chan C."/>
        </authorList>
    </citation>
    <scope>NUCLEOTIDE SEQUENCE</scope>
</reference>
<evidence type="ECO:0000313" key="3">
    <source>
        <dbReference type="Proteomes" id="UP000654075"/>
    </source>
</evidence>
<dbReference type="EMBL" id="CAJNNV010010110">
    <property type="protein sequence ID" value="CAE8598210.1"/>
    <property type="molecule type" value="Genomic_DNA"/>
</dbReference>
<evidence type="ECO:0000313" key="2">
    <source>
        <dbReference type="EMBL" id="CAE8598210.1"/>
    </source>
</evidence>
<sequence length="391" mass="43561">MELRRSMPKAIWRDLRTQRPAIPPTCGESKEQQELPGPAAHLKRKVPPQHTEPAGQGTEQNTGPGIEALTASNFLLDISQLGNEKAGRRFHRDGAAFSNSNLEERALHLDGLEEQLVKAVASESWDRVCSLIREAAAALASPRQKAALIGAAAPMPEDAQERLQANLQSRLRKLICQGLGYLDLSDAGTASQLEPALSFMKLLIERFKVRGQLEEARAAKQWLLLQGLLTADATKEAEPNLESYFESYFGSSVIERSRRREAAKTTTAGGRYIPRPKIQENPLVRNTFHDVLVTCNKCGFELRSSWVFDHRGKLRTLVPINGHKVCGGRYVSVTGSLLVWDTVQILEICPHNTRRAICVKCRGSLTCTHKKQRSRCRLCLARKQKDARLCL</sequence>
<organism evidence="2 3">
    <name type="scientific">Polarella glacialis</name>
    <name type="common">Dinoflagellate</name>
    <dbReference type="NCBI Taxonomy" id="89957"/>
    <lineage>
        <taxon>Eukaryota</taxon>
        <taxon>Sar</taxon>
        <taxon>Alveolata</taxon>
        <taxon>Dinophyceae</taxon>
        <taxon>Suessiales</taxon>
        <taxon>Suessiaceae</taxon>
        <taxon>Polarella</taxon>
    </lineage>
</organism>
<dbReference type="AlphaFoldDB" id="A0A813EJ23"/>
<feature type="region of interest" description="Disordered" evidence="1">
    <location>
        <begin position="1"/>
        <end position="65"/>
    </location>
</feature>
<protein>
    <submittedName>
        <fullName evidence="2">Uncharacterized protein</fullName>
    </submittedName>
</protein>
<feature type="compositionally biased region" description="Basic and acidic residues" evidence="1">
    <location>
        <begin position="1"/>
        <end position="17"/>
    </location>
</feature>